<dbReference type="Pfam" id="PF00672">
    <property type="entry name" value="HAMP"/>
    <property type="match status" value="2"/>
</dbReference>
<evidence type="ECO:0000256" key="5">
    <source>
        <dbReference type="ARBA" id="ARBA00022989"/>
    </source>
</evidence>
<feature type="domain" description="HAMP" evidence="10">
    <location>
        <begin position="284"/>
        <end position="336"/>
    </location>
</feature>
<dbReference type="SUPFAM" id="SSF58104">
    <property type="entry name" value="Methyl-accepting chemotaxis protein (MCP) signaling domain"/>
    <property type="match status" value="1"/>
</dbReference>
<accession>A0ABW4DXF1</accession>
<dbReference type="Pfam" id="PF17200">
    <property type="entry name" value="sCache_2"/>
    <property type="match status" value="1"/>
</dbReference>
<dbReference type="InterPro" id="IPR051310">
    <property type="entry name" value="MCP_chemotaxis"/>
</dbReference>
<evidence type="ECO:0000256" key="6">
    <source>
        <dbReference type="ARBA" id="ARBA00023136"/>
    </source>
</evidence>
<keyword evidence="12" id="KW-1185">Reference proteome</keyword>
<protein>
    <submittedName>
        <fullName evidence="11">Methyl-accepting chemotaxis protein</fullName>
    </submittedName>
</protein>
<evidence type="ECO:0000256" key="8">
    <source>
        <dbReference type="PROSITE-ProRule" id="PRU00284"/>
    </source>
</evidence>
<keyword evidence="2" id="KW-1003">Cell membrane</keyword>
<evidence type="ECO:0000313" key="11">
    <source>
        <dbReference type="EMBL" id="MFD1482422.1"/>
    </source>
</evidence>
<dbReference type="PANTHER" id="PTHR43531">
    <property type="entry name" value="PROTEIN ICFG"/>
    <property type="match status" value="1"/>
</dbReference>
<evidence type="ECO:0000256" key="7">
    <source>
        <dbReference type="ARBA" id="ARBA00029447"/>
    </source>
</evidence>
<dbReference type="SMART" id="SM01049">
    <property type="entry name" value="Cache_2"/>
    <property type="match status" value="1"/>
</dbReference>
<evidence type="ECO:0000256" key="1">
    <source>
        <dbReference type="ARBA" id="ARBA00004651"/>
    </source>
</evidence>
<dbReference type="Pfam" id="PF00015">
    <property type="entry name" value="MCPsignal"/>
    <property type="match status" value="1"/>
</dbReference>
<comment type="subcellular location">
    <subcellularLocation>
        <location evidence="1">Cell membrane</location>
        <topology evidence="1">Multi-pass membrane protein</topology>
    </subcellularLocation>
</comment>
<dbReference type="Gene3D" id="3.30.450.20">
    <property type="entry name" value="PAS domain"/>
    <property type="match status" value="1"/>
</dbReference>
<dbReference type="SMART" id="SM00283">
    <property type="entry name" value="MA"/>
    <property type="match status" value="1"/>
</dbReference>
<dbReference type="CDD" id="cd06225">
    <property type="entry name" value="HAMP"/>
    <property type="match status" value="1"/>
</dbReference>
<evidence type="ECO:0000259" key="9">
    <source>
        <dbReference type="PROSITE" id="PS50111"/>
    </source>
</evidence>
<evidence type="ECO:0000256" key="3">
    <source>
        <dbReference type="ARBA" id="ARBA00022500"/>
    </source>
</evidence>
<comment type="similarity">
    <text evidence="7">Belongs to the methyl-accepting chemotaxis (MCP) protein family.</text>
</comment>
<evidence type="ECO:0000256" key="4">
    <source>
        <dbReference type="ARBA" id="ARBA00022692"/>
    </source>
</evidence>
<feature type="domain" description="Methyl-accepting transducer" evidence="9">
    <location>
        <begin position="341"/>
        <end position="570"/>
    </location>
</feature>
<evidence type="ECO:0000256" key="2">
    <source>
        <dbReference type="ARBA" id="ARBA00022475"/>
    </source>
</evidence>
<comment type="caution">
    <text evidence="11">The sequence shown here is derived from an EMBL/GenBank/DDBJ whole genome shotgun (WGS) entry which is preliminary data.</text>
</comment>
<evidence type="ECO:0000259" key="10">
    <source>
        <dbReference type="PROSITE" id="PS50885"/>
    </source>
</evidence>
<feature type="domain" description="HAMP" evidence="10">
    <location>
        <begin position="207"/>
        <end position="260"/>
    </location>
</feature>
<name>A0ABW4DXF1_9RHOB</name>
<dbReference type="SMART" id="SM00304">
    <property type="entry name" value="HAMP"/>
    <property type="match status" value="2"/>
</dbReference>
<dbReference type="EMBL" id="JBHTOQ010000028">
    <property type="protein sequence ID" value="MFD1482422.1"/>
    <property type="molecule type" value="Genomic_DNA"/>
</dbReference>
<dbReference type="PROSITE" id="PS50111">
    <property type="entry name" value="CHEMOTAXIS_TRANSDUC_2"/>
    <property type="match status" value="1"/>
</dbReference>
<proteinExistence type="inferred from homology"/>
<gene>
    <name evidence="11" type="ORF">ACFQ5P_14090</name>
</gene>
<dbReference type="PROSITE" id="PS50885">
    <property type="entry name" value="HAMP"/>
    <property type="match status" value="2"/>
</dbReference>
<dbReference type="Gene3D" id="1.10.287.950">
    <property type="entry name" value="Methyl-accepting chemotaxis protein"/>
    <property type="match status" value="1"/>
</dbReference>
<evidence type="ECO:0000313" key="12">
    <source>
        <dbReference type="Proteomes" id="UP001597302"/>
    </source>
</evidence>
<dbReference type="InterPro" id="IPR003660">
    <property type="entry name" value="HAMP_dom"/>
</dbReference>
<dbReference type="SUPFAM" id="SSF158472">
    <property type="entry name" value="HAMP domain-like"/>
    <property type="match status" value="1"/>
</dbReference>
<dbReference type="Proteomes" id="UP001597302">
    <property type="component" value="Unassembled WGS sequence"/>
</dbReference>
<sequence>MTFGISRKLALLIAVAATLSIAAMSLQLMSLRSLMWNDRKDLIRTQVDSTMAILSHFAAQAEAGTLPLSEAQDRAKEAARAIRYGDDDYIFIFNPQGLRVMHPDLSREGSNAWDATDATGKFHIRDLIAAARIGGGFTQYHVTRLSGGDPLRKLSYSQQFTPWDWTVGAGLYVNDIAADFRAEIRRSGLWSALLLAALIACAVPLSRSISRPIGALTAMMGQLAAGRTDLPAPGRDRGDEVGAMARAVETFRSATIQRDLLTAEAGAARTLQEAEARATQARAAQLDRFVTVIGAGFDRLSSGDLTVRITEDVAPEFAAIRHQFNESLDQLDDALGTVIEGVTMMRAGLAEISSAASDLAHRTEQQAASLEETVAALTEVSRGVDQAATGVAQARVSAETAQKNAEGGGQIVQQAVVAVGQIEGSSRQIGAIIGVIDEIAFQTNLLALNAGIEAARAGDAGAGFAVVAQEVRGLARRSADAAHQIKDLITASTGYVTEGADLVRASGQSLMTIVDEVSTVRRVITTIAETARDQAHSLNALTATADQMDRATQQNAAMVEQTTAATHALEQQTEQLAAAALQFTTTRRDPVAQGGTAMLSGPAEAGFAG</sequence>
<keyword evidence="4" id="KW-0812">Transmembrane</keyword>
<reference evidence="12" key="1">
    <citation type="journal article" date="2019" name="Int. J. Syst. Evol. Microbiol.">
        <title>The Global Catalogue of Microorganisms (GCM) 10K type strain sequencing project: providing services to taxonomists for standard genome sequencing and annotation.</title>
        <authorList>
            <consortium name="The Broad Institute Genomics Platform"/>
            <consortium name="The Broad Institute Genome Sequencing Center for Infectious Disease"/>
            <person name="Wu L."/>
            <person name="Ma J."/>
        </authorList>
    </citation>
    <scope>NUCLEOTIDE SEQUENCE [LARGE SCALE GENOMIC DNA]</scope>
    <source>
        <strain evidence="12">CCM 8875</strain>
    </source>
</reference>
<keyword evidence="5" id="KW-1133">Transmembrane helix</keyword>
<dbReference type="RefSeq" id="WP_131572719.1">
    <property type="nucleotide sequence ID" value="NZ_CBCSAJ010000016.1"/>
</dbReference>
<organism evidence="11 12">
    <name type="scientific">Paracoccus nototheniae</name>
    <dbReference type="NCBI Taxonomy" id="2489002"/>
    <lineage>
        <taxon>Bacteria</taxon>
        <taxon>Pseudomonadati</taxon>
        <taxon>Pseudomonadota</taxon>
        <taxon>Alphaproteobacteria</taxon>
        <taxon>Rhodobacterales</taxon>
        <taxon>Paracoccaceae</taxon>
        <taxon>Paracoccus</taxon>
    </lineage>
</organism>
<dbReference type="Gene3D" id="1.10.8.500">
    <property type="entry name" value="HAMP domain in histidine kinase"/>
    <property type="match status" value="1"/>
</dbReference>
<keyword evidence="8" id="KW-0807">Transducer</keyword>
<keyword evidence="3" id="KW-0145">Chemotaxis</keyword>
<dbReference type="PANTHER" id="PTHR43531:SF11">
    <property type="entry name" value="METHYL-ACCEPTING CHEMOTAXIS PROTEIN 3"/>
    <property type="match status" value="1"/>
</dbReference>
<dbReference type="InterPro" id="IPR033480">
    <property type="entry name" value="sCache_2"/>
</dbReference>
<dbReference type="InterPro" id="IPR004089">
    <property type="entry name" value="MCPsignal_dom"/>
</dbReference>
<keyword evidence="6" id="KW-0472">Membrane</keyword>